<comment type="caution">
    <text evidence="1">The sequence shown here is derived from an EMBL/GenBank/DDBJ whole genome shotgun (WGS) entry which is preliminary data.</text>
</comment>
<keyword evidence="2" id="KW-1185">Reference proteome</keyword>
<sequence>MSFCFGSWMLKVNSPLCQYHLTYHRHISKTHGIKHTNPRYPTTAIPLNVFAHEHHRG</sequence>
<evidence type="ECO:0000313" key="1">
    <source>
        <dbReference type="EMBL" id="KAK1654643.1"/>
    </source>
</evidence>
<name>A0AAJ0A1B7_9PEZI</name>
<protein>
    <submittedName>
        <fullName evidence="1">Uncharacterized protein</fullName>
    </submittedName>
</protein>
<dbReference type="AlphaFoldDB" id="A0AAJ0A1B7"/>
<reference evidence="1" key="1">
    <citation type="submission" date="2021-06" db="EMBL/GenBank/DDBJ databases">
        <title>Comparative genomics, transcriptomics and evolutionary studies reveal genomic signatures of adaptation to plant cell wall in hemibiotrophic fungi.</title>
        <authorList>
            <consortium name="DOE Joint Genome Institute"/>
            <person name="Baroncelli R."/>
            <person name="Diaz J.F."/>
            <person name="Benocci T."/>
            <person name="Peng M."/>
            <person name="Battaglia E."/>
            <person name="Haridas S."/>
            <person name="Andreopoulos W."/>
            <person name="Labutti K."/>
            <person name="Pangilinan J."/>
            <person name="Floch G.L."/>
            <person name="Makela M.R."/>
            <person name="Henrissat B."/>
            <person name="Grigoriev I.V."/>
            <person name="Crouch J.A."/>
            <person name="De Vries R.P."/>
            <person name="Sukno S.A."/>
            <person name="Thon M.R."/>
        </authorList>
    </citation>
    <scope>NUCLEOTIDE SEQUENCE</scope>
    <source>
        <strain evidence="1">CBS 102054</strain>
    </source>
</reference>
<dbReference type="EMBL" id="JAHMHQ010000002">
    <property type="protein sequence ID" value="KAK1654643.1"/>
    <property type="molecule type" value="Genomic_DNA"/>
</dbReference>
<gene>
    <name evidence="1" type="ORF">BDP81DRAFT_416194</name>
</gene>
<proteinExistence type="predicted"/>
<dbReference type="GeneID" id="85474373"/>
<organism evidence="1 2">
    <name type="scientific">Colletotrichum phormii</name>
    <dbReference type="NCBI Taxonomy" id="359342"/>
    <lineage>
        <taxon>Eukaryota</taxon>
        <taxon>Fungi</taxon>
        <taxon>Dikarya</taxon>
        <taxon>Ascomycota</taxon>
        <taxon>Pezizomycotina</taxon>
        <taxon>Sordariomycetes</taxon>
        <taxon>Hypocreomycetidae</taxon>
        <taxon>Glomerellales</taxon>
        <taxon>Glomerellaceae</taxon>
        <taxon>Colletotrichum</taxon>
        <taxon>Colletotrichum acutatum species complex</taxon>
    </lineage>
</organism>
<accession>A0AAJ0A1B7</accession>
<evidence type="ECO:0000313" key="2">
    <source>
        <dbReference type="Proteomes" id="UP001243989"/>
    </source>
</evidence>
<dbReference type="RefSeq" id="XP_060450687.1">
    <property type="nucleotide sequence ID" value="XM_060589511.1"/>
</dbReference>
<dbReference type="Proteomes" id="UP001243989">
    <property type="component" value="Unassembled WGS sequence"/>
</dbReference>